<gene>
    <name evidence="2" type="ORF">OUZ56_013471</name>
</gene>
<organism evidence="2 3">
    <name type="scientific">Daphnia magna</name>
    <dbReference type="NCBI Taxonomy" id="35525"/>
    <lineage>
        <taxon>Eukaryota</taxon>
        <taxon>Metazoa</taxon>
        <taxon>Ecdysozoa</taxon>
        <taxon>Arthropoda</taxon>
        <taxon>Crustacea</taxon>
        <taxon>Branchiopoda</taxon>
        <taxon>Diplostraca</taxon>
        <taxon>Cladocera</taxon>
        <taxon>Anomopoda</taxon>
        <taxon>Daphniidae</taxon>
        <taxon>Daphnia</taxon>
    </lineage>
</organism>
<evidence type="ECO:0000256" key="1">
    <source>
        <dbReference type="SAM" id="MobiDB-lite"/>
    </source>
</evidence>
<evidence type="ECO:0000313" key="2">
    <source>
        <dbReference type="EMBL" id="KAK4008328.1"/>
    </source>
</evidence>
<sequence>MVYSYSKRRHELIMESFFLATSPGRTTSPTIGRDKSMTPLPSNYRGKEAPRSSRALQRIAISI</sequence>
<name>A0ABQ9Z601_9CRUS</name>
<dbReference type="Proteomes" id="UP001234178">
    <property type="component" value="Unassembled WGS sequence"/>
</dbReference>
<dbReference type="EMBL" id="JAOYFB010000002">
    <property type="protein sequence ID" value="KAK4008328.1"/>
    <property type="molecule type" value="Genomic_DNA"/>
</dbReference>
<reference evidence="2 3" key="1">
    <citation type="journal article" date="2023" name="Nucleic Acids Res.">
        <title>The hologenome of Daphnia magna reveals possible DNA methylation and microbiome-mediated evolution of the host genome.</title>
        <authorList>
            <person name="Chaturvedi A."/>
            <person name="Li X."/>
            <person name="Dhandapani V."/>
            <person name="Marshall H."/>
            <person name="Kissane S."/>
            <person name="Cuenca-Cambronero M."/>
            <person name="Asole G."/>
            <person name="Calvet F."/>
            <person name="Ruiz-Romero M."/>
            <person name="Marangio P."/>
            <person name="Guigo R."/>
            <person name="Rago D."/>
            <person name="Mirbahai L."/>
            <person name="Eastwood N."/>
            <person name="Colbourne J.K."/>
            <person name="Zhou J."/>
            <person name="Mallon E."/>
            <person name="Orsini L."/>
        </authorList>
    </citation>
    <scope>NUCLEOTIDE SEQUENCE [LARGE SCALE GENOMIC DNA]</scope>
    <source>
        <strain evidence="2">LRV0_1</strain>
    </source>
</reference>
<keyword evidence="3" id="KW-1185">Reference proteome</keyword>
<comment type="caution">
    <text evidence="2">The sequence shown here is derived from an EMBL/GenBank/DDBJ whole genome shotgun (WGS) entry which is preliminary data.</text>
</comment>
<accession>A0ABQ9Z601</accession>
<evidence type="ECO:0000313" key="3">
    <source>
        <dbReference type="Proteomes" id="UP001234178"/>
    </source>
</evidence>
<feature type="region of interest" description="Disordered" evidence="1">
    <location>
        <begin position="24"/>
        <end position="51"/>
    </location>
</feature>
<proteinExistence type="predicted"/>
<protein>
    <submittedName>
        <fullName evidence="2">Uncharacterized protein</fullName>
    </submittedName>
</protein>